<dbReference type="InterPro" id="IPR039361">
    <property type="entry name" value="Cyclin"/>
</dbReference>
<evidence type="ECO:0000256" key="3">
    <source>
        <dbReference type="ARBA" id="ARBA00023306"/>
    </source>
</evidence>
<accession>A0A8R1TMK4</accession>
<feature type="region of interest" description="Disordered" evidence="5">
    <location>
        <begin position="1"/>
        <end position="38"/>
    </location>
</feature>
<dbReference type="AlphaFoldDB" id="A0A8R1TMK4"/>
<evidence type="ECO:0000256" key="4">
    <source>
        <dbReference type="RuleBase" id="RU000383"/>
    </source>
</evidence>
<dbReference type="OMA" id="YDYNTCC"/>
<evidence type="ECO:0000256" key="1">
    <source>
        <dbReference type="ARBA" id="ARBA00022618"/>
    </source>
</evidence>
<feature type="compositionally biased region" description="Basic and acidic residues" evidence="5">
    <location>
        <begin position="112"/>
        <end position="126"/>
    </location>
</feature>
<proteinExistence type="inferred from homology"/>
<evidence type="ECO:0008006" key="10">
    <source>
        <dbReference type="Google" id="ProtNLM"/>
    </source>
</evidence>
<keyword evidence="9" id="KW-1185">Reference proteome</keyword>
<reference evidence="9" key="1">
    <citation type="submission" date="2013-10" db="EMBL/GenBank/DDBJ databases">
        <title>Genome sequencing of Onchocerca volvulus.</title>
        <authorList>
            <person name="Cotton J."/>
            <person name="Tsai J."/>
            <person name="Stanley E."/>
            <person name="Tracey A."/>
            <person name="Holroyd N."/>
            <person name="Lustigman S."/>
            <person name="Berriman M."/>
        </authorList>
    </citation>
    <scope>NUCLEOTIDE SEQUENCE</scope>
</reference>
<keyword evidence="3" id="KW-0131">Cell cycle</keyword>
<sequence length="473" mass="53942">MLKRDQNSTGRENIPVKISGRSTSANSEMEISQKKLSENSLQRFKNMASGILGKNRNNTREGIQTQRIALADMKNVTNEDNKRIGKDGGGSKFSLLTSKLRRSFSVSPKIQKSKESKKSSEEKKTDCGNTLCKDLTKLVPIITNTDTNLRSQHVLKSNAFPIKQNLKQEPTINEITPPTSPIQSEPIIEKLLKPLPFLNGKRTVEDRYYNEVVYCEEYATDNWDYLFYIENKGVVPSNFLHGSRITPRNRMTVIDWITRMQIAFKLLPETQLTTINLFDRCLLARRFTLEKKEIQLISLACAVIAAKYEEIYPPEISEYLNSCNNTKQEIMRAEINVLHLLNFDLRYPRAIQFIRRLTEHYDLSVHTLAKAIGDIASYDYNTCCMKPSVIAAVAVFIAATLEGVEFPDKLHRLARVSKAEVERLAPLFASAILQLIKNEKNYGAIYKRLFTQRRMIFTKKHIASLASLASLSH</sequence>
<dbReference type="GO" id="GO:0044772">
    <property type="term" value="P:mitotic cell cycle phase transition"/>
    <property type="evidence" value="ECO:0007669"/>
    <property type="project" value="InterPro"/>
</dbReference>
<reference evidence="8" key="2">
    <citation type="submission" date="2022-06" db="UniProtKB">
        <authorList>
            <consortium name="EnsemblMetazoa"/>
        </authorList>
    </citation>
    <scope>IDENTIFICATION</scope>
</reference>
<dbReference type="PIRSF" id="PIRSF001771">
    <property type="entry name" value="Cyclin_A_B_D_E"/>
    <property type="match status" value="1"/>
</dbReference>
<feature type="compositionally biased region" description="Polar residues" evidence="5">
    <location>
        <begin position="20"/>
        <end position="30"/>
    </location>
</feature>
<feature type="region of interest" description="Disordered" evidence="5">
    <location>
        <begin position="104"/>
        <end position="127"/>
    </location>
</feature>
<dbReference type="PANTHER" id="PTHR10177">
    <property type="entry name" value="CYCLINS"/>
    <property type="match status" value="1"/>
</dbReference>
<dbReference type="FunFam" id="1.10.472.10:FF:000010">
    <property type="entry name" value="G1/S-specific cyclin Cln1"/>
    <property type="match status" value="1"/>
</dbReference>
<dbReference type="EnsemblMetazoa" id="OVOC12051.1">
    <property type="protein sequence ID" value="OVOC12051.1"/>
    <property type="gene ID" value="WBGene00248860"/>
</dbReference>
<evidence type="ECO:0000259" key="7">
    <source>
        <dbReference type="SMART" id="SM01332"/>
    </source>
</evidence>
<evidence type="ECO:0000313" key="9">
    <source>
        <dbReference type="Proteomes" id="UP000024404"/>
    </source>
</evidence>
<comment type="similarity">
    <text evidence="4">Belongs to the cyclin family.</text>
</comment>
<dbReference type="GO" id="GO:0016538">
    <property type="term" value="F:cyclin-dependent protein serine/threonine kinase regulator activity"/>
    <property type="evidence" value="ECO:0007669"/>
    <property type="project" value="InterPro"/>
</dbReference>
<dbReference type="SMART" id="SM01332">
    <property type="entry name" value="Cyclin_C"/>
    <property type="match status" value="1"/>
</dbReference>
<evidence type="ECO:0000256" key="5">
    <source>
        <dbReference type="SAM" id="MobiDB-lite"/>
    </source>
</evidence>
<feature type="domain" description="Cyclin C-terminal" evidence="7">
    <location>
        <begin position="348"/>
        <end position="468"/>
    </location>
</feature>
<evidence type="ECO:0000256" key="2">
    <source>
        <dbReference type="ARBA" id="ARBA00023127"/>
    </source>
</evidence>
<dbReference type="SUPFAM" id="SSF47954">
    <property type="entry name" value="Cyclin-like"/>
    <property type="match status" value="2"/>
</dbReference>
<protein>
    <recommendedName>
        <fullName evidence="10">Cyclin N-terminal domain-containing protein</fullName>
    </recommendedName>
</protein>
<dbReference type="GO" id="GO:0051726">
    <property type="term" value="P:regulation of cell cycle"/>
    <property type="evidence" value="ECO:0007669"/>
    <property type="project" value="UniProtKB-ARBA"/>
</dbReference>
<dbReference type="InterPro" id="IPR036915">
    <property type="entry name" value="Cyclin-like_sf"/>
</dbReference>
<dbReference type="Pfam" id="PF00134">
    <property type="entry name" value="Cyclin_N"/>
    <property type="match status" value="1"/>
</dbReference>
<keyword evidence="2 4" id="KW-0195">Cyclin</keyword>
<dbReference type="Gene3D" id="1.10.472.10">
    <property type="entry name" value="Cyclin-like"/>
    <property type="match status" value="2"/>
</dbReference>
<dbReference type="SMART" id="SM00385">
    <property type="entry name" value="CYCLIN"/>
    <property type="match status" value="2"/>
</dbReference>
<dbReference type="InterPro" id="IPR004367">
    <property type="entry name" value="Cyclin_C-dom"/>
</dbReference>
<dbReference type="InterPro" id="IPR013763">
    <property type="entry name" value="Cyclin-like_dom"/>
</dbReference>
<dbReference type="GO" id="GO:0051301">
    <property type="term" value="P:cell division"/>
    <property type="evidence" value="ECO:0007669"/>
    <property type="project" value="UniProtKB-KW"/>
</dbReference>
<name>A0A8R1TMK4_ONCVO</name>
<evidence type="ECO:0000313" key="8">
    <source>
        <dbReference type="EnsemblMetazoa" id="OVOC12051.1"/>
    </source>
</evidence>
<dbReference type="Proteomes" id="UP000024404">
    <property type="component" value="Unassembled WGS sequence"/>
</dbReference>
<dbReference type="InterPro" id="IPR046965">
    <property type="entry name" value="Cyclin_A/B-like"/>
</dbReference>
<evidence type="ECO:0000259" key="6">
    <source>
        <dbReference type="SMART" id="SM00385"/>
    </source>
</evidence>
<feature type="domain" description="Cyclin-like" evidence="6">
    <location>
        <begin position="352"/>
        <end position="430"/>
    </location>
</feature>
<dbReference type="Pfam" id="PF02984">
    <property type="entry name" value="Cyclin_C"/>
    <property type="match status" value="1"/>
</dbReference>
<organism evidence="8 9">
    <name type="scientific">Onchocerca volvulus</name>
    <dbReference type="NCBI Taxonomy" id="6282"/>
    <lineage>
        <taxon>Eukaryota</taxon>
        <taxon>Metazoa</taxon>
        <taxon>Ecdysozoa</taxon>
        <taxon>Nematoda</taxon>
        <taxon>Chromadorea</taxon>
        <taxon>Rhabditida</taxon>
        <taxon>Spirurina</taxon>
        <taxon>Spiruromorpha</taxon>
        <taxon>Filarioidea</taxon>
        <taxon>Onchocercidae</taxon>
        <taxon>Onchocerca</taxon>
    </lineage>
</organism>
<keyword evidence="1" id="KW-0132">Cell division</keyword>
<feature type="domain" description="Cyclin-like" evidence="6">
    <location>
        <begin position="255"/>
        <end position="339"/>
    </location>
</feature>
<dbReference type="EMBL" id="CMVM020000393">
    <property type="status" value="NOT_ANNOTATED_CDS"/>
    <property type="molecule type" value="Genomic_DNA"/>
</dbReference>
<dbReference type="InterPro" id="IPR006671">
    <property type="entry name" value="Cyclin_N"/>
</dbReference>